<dbReference type="Gene3D" id="1.20.1250.20">
    <property type="entry name" value="MFS general substrate transporter like domains"/>
    <property type="match status" value="2"/>
</dbReference>
<proteinExistence type="predicted"/>
<feature type="transmembrane region" description="Helical" evidence="5">
    <location>
        <begin position="241"/>
        <end position="258"/>
    </location>
</feature>
<feature type="transmembrane region" description="Helical" evidence="5">
    <location>
        <begin position="359"/>
        <end position="376"/>
    </location>
</feature>
<evidence type="ECO:0000256" key="1">
    <source>
        <dbReference type="ARBA" id="ARBA00004141"/>
    </source>
</evidence>
<evidence type="ECO:0000313" key="8">
    <source>
        <dbReference type="Proteomes" id="UP001501757"/>
    </source>
</evidence>
<dbReference type="EMBL" id="BAAAEI010000002">
    <property type="protein sequence ID" value="GAA0342006.1"/>
    <property type="molecule type" value="Genomic_DNA"/>
</dbReference>
<evidence type="ECO:0000313" key="7">
    <source>
        <dbReference type="EMBL" id="GAA0342006.1"/>
    </source>
</evidence>
<keyword evidence="2 5" id="KW-0812">Transmembrane</keyword>
<dbReference type="InterPro" id="IPR036259">
    <property type="entry name" value="MFS_trans_sf"/>
</dbReference>
<evidence type="ECO:0000259" key="6">
    <source>
        <dbReference type="PROSITE" id="PS50850"/>
    </source>
</evidence>
<evidence type="ECO:0000256" key="2">
    <source>
        <dbReference type="ARBA" id="ARBA00022692"/>
    </source>
</evidence>
<keyword evidence="8" id="KW-1185">Reference proteome</keyword>
<keyword evidence="4 5" id="KW-0472">Membrane</keyword>
<dbReference type="InterPro" id="IPR011701">
    <property type="entry name" value="MFS"/>
</dbReference>
<feature type="transmembrane region" description="Helical" evidence="5">
    <location>
        <begin position="204"/>
        <end position="221"/>
    </location>
</feature>
<name>A0ABN0WMN8_9ALTE</name>
<feature type="transmembrane region" description="Helical" evidence="5">
    <location>
        <begin position="44"/>
        <end position="66"/>
    </location>
</feature>
<evidence type="ECO:0000256" key="4">
    <source>
        <dbReference type="ARBA" id="ARBA00023136"/>
    </source>
</evidence>
<gene>
    <name evidence="7" type="ORF">GCM10009092_03210</name>
</gene>
<dbReference type="PROSITE" id="PS50850">
    <property type="entry name" value="MFS"/>
    <property type="match status" value="1"/>
</dbReference>
<dbReference type="Proteomes" id="UP001501757">
    <property type="component" value="Unassembled WGS sequence"/>
</dbReference>
<organism evidence="7 8">
    <name type="scientific">Bowmanella denitrificans</name>
    <dbReference type="NCBI Taxonomy" id="366582"/>
    <lineage>
        <taxon>Bacteria</taxon>
        <taxon>Pseudomonadati</taxon>
        <taxon>Pseudomonadota</taxon>
        <taxon>Gammaproteobacteria</taxon>
        <taxon>Alteromonadales</taxon>
        <taxon>Alteromonadaceae</taxon>
        <taxon>Bowmanella</taxon>
    </lineage>
</organism>
<reference evidence="8" key="1">
    <citation type="journal article" date="2019" name="Int. J. Syst. Evol. Microbiol.">
        <title>The Global Catalogue of Microorganisms (GCM) 10K type strain sequencing project: providing services to taxonomists for standard genome sequencing and annotation.</title>
        <authorList>
            <consortium name="The Broad Institute Genomics Platform"/>
            <consortium name="The Broad Institute Genome Sequencing Center for Infectious Disease"/>
            <person name="Wu L."/>
            <person name="Ma J."/>
        </authorList>
    </citation>
    <scope>NUCLEOTIDE SEQUENCE [LARGE SCALE GENOMIC DNA]</scope>
    <source>
        <strain evidence="8">JCM 13378</strain>
    </source>
</reference>
<feature type="domain" description="Major facilitator superfamily (MFS) profile" evidence="6">
    <location>
        <begin position="9"/>
        <end position="381"/>
    </location>
</feature>
<comment type="subcellular location">
    <subcellularLocation>
        <location evidence="1">Membrane</location>
        <topology evidence="1">Multi-pass membrane protein</topology>
    </subcellularLocation>
</comment>
<evidence type="ECO:0000256" key="5">
    <source>
        <dbReference type="SAM" id="Phobius"/>
    </source>
</evidence>
<keyword evidence="3 5" id="KW-1133">Transmembrane helix</keyword>
<accession>A0ABN0WMN8</accession>
<dbReference type="CDD" id="cd17393">
    <property type="entry name" value="MFS_MosC_like"/>
    <property type="match status" value="1"/>
</dbReference>
<evidence type="ECO:0000256" key="3">
    <source>
        <dbReference type="ARBA" id="ARBA00022989"/>
    </source>
</evidence>
<dbReference type="InterPro" id="IPR020846">
    <property type="entry name" value="MFS_dom"/>
</dbReference>
<dbReference type="PANTHER" id="PTHR23514">
    <property type="entry name" value="BYPASS OF STOP CODON PROTEIN 6"/>
    <property type="match status" value="1"/>
</dbReference>
<feature type="transmembrane region" description="Helical" evidence="5">
    <location>
        <begin position="294"/>
        <end position="314"/>
    </location>
</feature>
<dbReference type="PANTHER" id="PTHR23514:SF13">
    <property type="entry name" value="INNER MEMBRANE PROTEIN YBJJ"/>
    <property type="match status" value="1"/>
</dbReference>
<dbReference type="Pfam" id="PF07690">
    <property type="entry name" value="MFS_1"/>
    <property type="match status" value="1"/>
</dbReference>
<feature type="transmembrane region" description="Helical" evidence="5">
    <location>
        <begin position="133"/>
        <end position="158"/>
    </location>
</feature>
<feature type="transmembrane region" description="Helical" evidence="5">
    <location>
        <begin position="326"/>
        <end position="353"/>
    </location>
</feature>
<feature type="transmembrane region" description="Helical" evidence="5">
    <location>
        <begin position="164"/>
        <end position="183"/>
    </location>
</feature>
<sequence length="390" mass="41023">MFMSERYSPKLAVSVVFLFNGALFGAWASRIPSLKQGLHLSASELGMLLLLLALGAILAFPLAGYLSDRLGAARLSKVLALMVCPALVMVGMASNVLYLAAALFLFGALHGALDIAMNSWASEVEKSLGRSTMSFFHAMFSVGAGIGAGLGSLSAWLVLPYREFFIVIVLILLPLLRLCWIPWQFHKTDPQASKGGFQLPRGSLLVIALVALCCAIGEGAMADWSAVFLTDVLNSDHGQAAMGYALFSVAMVATRLMGDGLVNKIGASHTVRFCGGAALLGSLLLLTSQTLYQAYAGLLLLGVGYSIVMPLVYANAANNTQMKAGAGLASVATFGYGGMLLGPPLIGFIAEWIGLRQTFALFVLLALAVVAGAWAFNQEKTLACANQTNG</sequence>
<dbReference type="SUPFAM" id="SSF103473">
    <property type="entry name" value="MFS general substrate transporter"/>
    <property type="match status" value="1"/>
</dbReference>
<comment type="caution">
    <text evidence="7">The sequence shown here is derived from an EMBL/GenBank/DDBJ whole genome shotgun (WGS) entry which is preliminary data.</text>
</comment>
<protein>
    <submittedName>
        <fullName evidence="7">MFS transporter</fullName>
    </submittedName>
</protein>
<dbReference type="InterPro" id="IPR051788">
    <property type="entry name" value="MFS_Transporter"/>
</dbReference>